<dbReference type="HOGENOM" id="CLU_1287665_0_0_10"/>
<dbReference type="eggNOG" id="COG0497">
    <property type="taxonomic scope" value="Bacteria"/>
</dbReference>
<keyword evidence="2" id="KW-1185">Reference proteome</keyword>
<organism evidence="1 2">
    <name type="scientific">Mucilaginibacter paludis DSM 18603</name>
    <dbReference type="NCBI Taxonomy" id="714943"/>
    <lineage>
        <taxon>Bacteria</taxon>
        <taxon>Pseudomonadati</taxon>
        <taxon>Bacteroidota</taxon>
        <taxon>Sphingobacteriia</taxon>
        <taxon>Sphingobacteriales</taxon>
        <taxon>Sphingobacteriaceae</taxon>
        <taxon>Mucilaginibacter</taxon>
    </lineage>
</organism>
<name>H1XZ85_9SPHI</name>
<sequence>MNIPKGILHAVKKLKIMKKYMVILPLSAVTVFVSLPKGADAQIVIGQVLGETVGRVIRAIDLQVQRMQNQTIWLQNAQKALENQLSKLKLTEISDWSQKQKDLYNGYYNELWQVKSVIAYYERIKDITQKQAALVSQYNHAWNLLKQDKHFNAEELTYMQSVYSGILQESVKNLDEILVVINSFKTQMSDAKRLELIDKAADRVDTNCSDLKEFNNQNYVLSIQRAKDENEVTTLKRYYGID</sequence>
<proteinExistence type="predicted"/>
<evidence type="ECO:0000313" key="2">
    <source>
        <dbReference type="Proteomes" id="UP000002774"/>
    </source>
</evidence>
<evidence type="ECO:0008006" key="3">
    <source>
        <dbReference type="Google" id="ProtNLM"/>
    </source>
</evidence>
<dbReference type="STRING" id="714943.Mucpa_0476"/>
<evidence type="ECO:0000313" key="1">
    <source>
        <dbReference type="EMBL" id="EHQ24670.1"/>
    </source>
</evidence>
<dbReference type="Proteomes" id="UP000002774">
    <property type="component" value="Chromosome"/>
</dbReference>
<accession>H1XZ85</accession>
<gene>
    <name evidence="1" type="ORF">Mucpa_0476</name>
</gene>
<dbReference type="AlphaFoldDB" id="H1XZ85"/>
<protein>
    <recommendedName>
        <fullName evidence="3">Conjugal transfer protein TraI</fullName>
    </recommendedName>
</protein>
<dbReference type="EMBL" id="CM001403">
    <property type="protein sequence ID" value="EHQ24670.1"/>
    <property type="molecule type" value="Genomic_DNA"/>
</dbReference>
<reference evidence="1" key="1">
    <citation type="submission" date="2011-09" db="EMBL/GenBank/DDBJ databases">
        <title>The permanent draft genome of Mucilaginibacter paludis DSM 18603.</title>
        <authorList>
            <consortium name="US DOE Joint Genome Institute (JGI-PGF)"/>
            <person name="Lucas S."/>
            <person name="Han J."/>
            <person name="Lapidus A."/>
            <person name="Bruce D."/>
            <person name="Goodwin L."/>
            <person name="Pitluck S."/>
            <person name="Peters L."/>
            <person name="Kyrpides N."/>
            <person name="Mavromatis K."/>
            <person name="Ivanova N."/>
            <person name="Mikhailova N."/>
            <person name="Held B."/>
            <person name="Detter J.C."/>
            <person name="Tapia R."/>
            <person name="Han C."/>
            <person name="Land M."/>
            <person name="Hauser L."/>
            <person name="Markowitz V."/>
            <person name="Cheng J.-F."/>
            <person name="Hugenholtz P."/>
            <person name="Woyke T."/>
            <person name="Wu D."/>
            <person name="Tindall B."/>
            <person name="Brambilla E."/>
            <person name="Klenk H.-P."/>
            <person name="Eisen J.A."/>
        </authorList>
    </citation>
    <scope>NUCLEOTIDE SEQUENCE [LARGE SCALE GENOMIC DNA]</scope>
    <source>
        <strain evidence="1">DSM 18603</strain>
    </source>
</reference>